<feature type="compositionally biased region" description="Low complexity" evidence="1">
    <location>
        <begin position="554"/>
        <end position="575"/>
    </location>
</feature>
<gene>
    <name evidence="3" type="ORF">AC579_9775</name>
</gene>
<feature type="compositionally biased region" description="Low complexity" evidence="1">
    <location>
        <begin position="592"/>
        <end position="609"/>
    </location>
</feature>
<keyword evidence="2" id="KW-0472">Membrane</keyword>
<dbReference type="EMBL" id="LFZO01000109">
    <property type="protein sequence ID" value="KXT13602.1"/>
    <property type="molecule type" value="Genomic_DNA"/>
</dbReference>
<evidence type="ECO:0000313" key="4">
    <source>
        <dbReference type="Proteomes" id="UP000073492"/>
    </source>
</evidence>
<feature type="compositionally biased region" description="Polar residues" evidence="1">
    <location>
        <begin position="1438"/>
        <end position="1448"/>
    </location>
</feature>
<feature type="compositionally biased region" description="Polar residues" evidence="1">
    <location>
        <begin position="432"/>
        <end position="446"/>
    </location>
</feature>
<feature type="compositionally biased region" description="Polar residues" evidence="1">
    <location>
        <begin position="1477"/>
        <end position="1504"/>
    </location>
</feature>
<dbReference type="Proteomes" id="UP000073492">
    <property type="component" value="Unassembled WGS sequence"/>
</dbReference>
<feature type="compositionally biased region" description="Polar residues" evidence="1">
    <location>
        <begin position="1512"/>
        <end position="1531"/>
    </location>
</feature>
<keyword evidence="4" id="KW-1185">Reference proteome</keyword>
<feature type="region of interest" description="Disordered" evidence="1">
    <location>
        <begin position="167"/>
        <end position="214"/>
    </location>
</feature>
<evidence type="ECO:0000256" key="2">
    <source>
        <dbReference type="SAM" id="Phobius"/>
    </source>
</evidence>
<feature type="compositionally biased region" description="Low complexity" evidence="1">
    <location>
        <begin position="1074"/>
        <end position="1084"/>
    </location>
</feature>
<feature type="compositionally biased region" description="Polar residues" evidence="1">
    <location>
        <begin position="741"/>
        <end position="764"/>
    </location>
</feature>
<evidence type="ECO:0000256" key="1">
    <source>
        <dbReference type="SAM" id="MobiDB-lite"/>
    </source>
</evidence>
<feature type="region of interest" description="Disordered" evidence="1">
    <location>
        <begin position="296"/>
        <end position="488"/>
    </location>
</feature>
<keyword evidence="2" id="KW-0812">Transmembrane</keyword>
<sequence length="1822" mass="198617">MADHAFVHVFALAAVAALLANHHISEEEKSRAWYLALVSLCPFLALEVAIWSFALYMGVQNAWLTTLQTLESFWTIIKTYPAAAGRDDAPFLSHSTATSLLDLCDALFVFLIVAVAGAAIYVSLLNPAQESDSRVSRNVSAARPHNAAEPSSNALPDAVAIGVEAVADQTSSPAEGPIRVTRENTSQPPEEAPSADDEPAPPFAPAPTSAQDPRFHTWLRRVDLPRGTRCNASPLLRDSDIWLIPMFPWGSEKIPKYQQMLKEQRQRIEDILRMRQEFPGEESDAKIAQKYPSAFYWPKSNSSTTTDRKEPNVFKSKTNDDRPREEPKTSKNTTHDGKAHDLASDSKDKPSNSHGMAEDGVSVPHSQNLEAAAHRTPAPSSQEVKSLLDETAEDSAVPKQQYEVPLDDIAKGSELAPSPPEAQRTEDAAVISASTIRSVENNSDQVAASEGYVSPKQKNQSDEKAAVPVSQSSSGLTPKQDSGINSKQDTEAISAGTIYGVENNSDYFVASKVYDLPNLKDQSEEKAAVAVPHTSSEITPDQGGSKGSEPAQTAQENQVNESEESSSAVDNVASAPTQNVNYTGGVDMGLRSAASSSGSNDSQGGQTSSLAQHQEVPVAAGNDDNRADIKMTDANADSELFNDAGEQHQAFASDDAMGILPLSSNGPSIVVQAGTSPVEHQIGATGGSPAGDVMNIDQAAVEQTVPAAPSLAQNLESHSEDQIANDAMDEDEEMPEVPSHDANQPTFASASDSQPSSLAPARTFTQPPQSFLFHAPVQMSMNGSNAFTGSVAAQQDSAAPMSNAAQNGPLQGVFAFNCPSQSSHFSSKPASLAPTFGTRPTVGDDRNDVNIFAPSGAPPGPFSTGSIGGASMSIPTAVQTAQQLGVDGSEQHSSDGSLRLFIPQQQSANTSRRPSLQSQAKPFKFDTSMLGLGNSSFGADQRTTERREHALYAANSATVVQSSLPRDDLQNIAAKSGQPDKDSQEGVAELVSAQAMQSQDVTPHDSGAHDSASQRTAPEAAPSEPSPRGPLHQEGHHVPVLGQHVPIESAAFEGSVLPRNILKATGPSRRRRAPATSSTASASSNSVLNHNQTKRQLDDDEYDVAAETSSSDELVRPEEPVRPYVRQAAPDHADQTKAQFADNRPIHPLKDYDIPFNLKLEYARKLMSKWYRELQAWRTHSSKTSKATILQALEQCREEVNQCYAFFDSNEATAHAVPTKKLTADDKVSDKQLSDLDTCLEYAGQLPEDMKAVRDALVEALEDLRKKMSDRRKQWVRDEREQNCQAPEPINDRPKWMREKVLATCKALVAEQKTALSVKEELKDPNSELQQDFLKTVNGWMNDLILFMQANPDEWNDVTRMSWGRYTVSLMRDMEAALRPIVKPVGEMHPFKISARNSNGLYELWDDIREGKVAQSLIEVQGAFWVAAAIPYPVSKGNLDNHSGSAKSNGRVKRGPIAGFMTSRTPAPTPEEEQLTIVRTSRPNVNGAATPSVGVASSSESNESQAHRLGQDMQSGVMTSPETSRGNLSPSHSRDMFPDHRNNALLTIEQGDPERERKENLIHQWLTHSSDSFRQIVLAGASNLSLEHVQRVADVLQNRFVALQIKIDRYRHFWIPDALLDPHTVFGKARASCRTLNGHLAQAVELVKNKLAEMKPEDAAYRELPEYLQRLRQNCSDLADADSCFKPEKGHSAISKTAAWPLMTVPGLQRYLFNRTISESSIRTDLSSNVVRGVRHDMENMDQSVAELVPLMRNHRQAWNDMANGVFGRRFIHIMAPFAVTLQNFLTPLFETGETGFEFMTRLLRNLQFIMNDLKPRHPNVV</sequence>
<feature type="region of interest" description="Disordered" evidence="1">
    <location>
        <begin position="1437"/>
        <end position="1538"/>
    </location>
</feature>
<dbReference type="OrthoDB" id="3649626at2759"/>
<feature type="region of interest" description="Disordered" evidence="1">
    <location>
        <begin position="1062"/>
        <end position="1120"/>
    </location>
</feature>
<feature type="transmembrane region" description="Helical" evidence="2">
    <location>
        <begin position="32"/>
        <end position="56"/>
    </location>
</feature>
<feature type="compositionally biased region" description="Basic and acidic residues" evidence="1">
    <location>
        <begin position="306"/>
        <end position="351"/>
    </location>
</feature>
<protein>
    <submittedName>
        <fullName evidence="3">Uncharacterized protein</fullName>
    </submittedName>
</protein>
<comment type="caution">
    <text evidence="3">The sequence shown here is derived from an EMBL/GenBank/DDBJ whole genome shotgun (WGS) entry which is preliminary data.</text>
</comment>
<feature type="transmembrane region" description="Helical" evidence="2">
    <location>
        <begin position="100"/>
        <end position="124"/>
    </location>
</feature>
<keyword evidence="2" id="KW-1133">Transmembrane helix</keyword>
<proteinExistence type="predicted"/>
<feature type="compositionally biased region" description="Polar residues" evidence="1">
    <location>
        <begin position="469"/>
        <end position="487"/>
    </location>
</feature>
<feature type="transmembrane region" description="Helical" evidence="2">
    <location>
        <begin position="6"/>
        <end position="25"/>
    </location>
</feature>
<name>A0A139IG88_9PEZI</name>
<feature type="region of interest" description="Disordered" evidence="1">
    <location>
        <begin position="728"/>
        <end position="764"/>
    </location>
</feature>
<accession>A0A139IG88</accession>
<evidence type="ECO:0000313" key="3">
    <source>
        <dbReference type="EMBL" id="KXT13602.1"/>
    </source>
</evidence>
<feature type="region of interest" description="Disordered" evidence="1">
    <location>
        <begin position="995"/>
        <end position="1036"/>
    </location>
</feature>
<reference evidence="3 4" key="1">
    <citation type="submission" date="2015-07" db="EMBL/GenBank/DDBJ databases">
        <title>Comparative genomics of the Sigatoka disease complex on banana suggests a link between parallel evolutionary changes in Pseudocercospora fijiensis and Pseudocercospora eumusae and increased virulence on the banana host.</title>
        <authorList>
            <person name="Chang T.-C."/>
            <person name="Salvucci A."/>
            <person name="Crous P.W."/>
            <person name="Stergiopoulos I."/>
        </authorList>
    </citation>
    <scope>NUCLEOTIDE SEQUENCE [LARGE SCALE GENOMIC DNA]</scope>
    <source>
        <strain evidence="3 4">CBS 116634</strain>
    </source>
</reference>
<organism evidence="3 4">
    <name type="scientific">Pseudocercospora musae</name>
    <dbReference type="NCBI Taxonomy" id="113226"/>
    <lineage>
        <taxon>Eukaryota</taxon>
        <taxon>Fungi</taxon>
        <taxon>Dikarya</taxon>
        <taxon>Ascomycota</taxon>
        <taxon>Pezizomycotina</taxon>
        <taxon>Dothideomycetes</taxon>
        <taxon>Dothideomycetidae</taxon>
        <taxon>Mycosphaerellales</taxon>
        <taxon>Mycosphaerellaceae</taxon>
        <taxon>Pseudocercospora</taxon>
    </lineage>
</organism>
<feature type="region of interest" description="Disordered" evidence="1">
    <location>
        <begin position="522"/>
        <end position="626"/>
    </location>
</feature>